<comment type="caution">
    <text evidence="4">The sequence shown here is derived from an EMBL/GenBank/DDBJ whole genome shotgun (WGS) entry which is preliminary data.</text>
</comment>
<dbReference type="Gene3D" id="3.40.50.2000">
    <property type="entry name" value="Glycogen Phosphorylase B"/>
    <property type="match status" value="1"/>
</dbReference>
<evidence type="ECO:0000313" key="5">
    <source>
        <dbReference type="Proteomes" id="UP000308828"/>
    </source>
</evidence>
<dbReference type="EMBL" id="STGV01000003">
    <property type="protein sequence ID" value="THV23069.1"/>
    <property type="molecule type" value="Genomic_DNA"/>
</dbReference>
<name>A0A4S8P5Q1_9HYPH</name>
<dbReference type="OrthoDB" id="9790710at2"/>
<dbReference type="AlphaFoldDB" id="A0A4S8P5Q1"/>
<keyword evidence="1 4" id="KW-0808">Transferase</keyword>
<keyword evidence="2" id="KW-0472">Membrane</keyword>
<dbReference type="PANTHER" id="PTHR46401">
    <property type="entry name" value="GLYCOSYLTRANSFERASE WBBK-RELATED"/>
    <property type="match status" value="1"/>
</dbReference>
<keyword evidence="2" id="KW-1133">Transmembrane helix</keyword>
<evidence type="ECO:0000256" key="1">
    <source>
        <dbReference type="ARBA" id="ARBA00022679"/>
    </source>
</evidence>
<dbReference type="GO" id="GO:0016757">
    <property type="term" value="F:glycosyltransferase activity"/>
    <property type="evidence" value="ECO:0007669"/>
    <property type="project" value="InterPro"/>
</dbReference>
<reference evidence="4 5" key="1">
    <citation type="submission" date="2019-04" db="EMBL/GenBank/DDBJ databases">
        <title>Genome sequence of strain shin9-1.</title>
        <authorList>
            <person name="Gao J."/>
            <person name="Sun J."/>
        </authorList>
    </citation>
    <scope>NUCLEOTIDE SEQUENCE [LARGE SCALE GENOMIC DNA]</scope>
    <source>
        <strain evidence="5">shin9-1</strain>
    </source>
</reference>
<evidence type="ECO:0000256" key="2">
    <source>
        <dbReference type="SAM" id="Phobius"/>
    </source>
</evidence>
<evidence type="ECO:0000313" key="4">
    <source>
        <dbReference type="EMBL" id="THV23069.1"/>
    </source>
</evidence>
<keyword evidence="5" id="KW-1185">Reference proteome</keyword>
<gene>
    <name evidence="4" type="ORF">FAA97_10655</name>
</gene>
<accession>A0A4S8P5Q1</accession>
<dbReference type="InterPro" id="IPR001296">
    <property type="entry name" value="Glyco_trans_1"/>
</dbReference>
<dbReference type="SUPFAM" id="SSF53756">
    <property type="entry name" value="UDP-Glycosyltransferase/glycogen phosphorylase"/>
    <property type="match status" value="1"/>
</dbReference>
<sequence>MPVKTYGIYLAYGPRVDLRSEGLGRHLAEFLAASTDFTDVKFVIAAPKWMRAPLHDLFESFDLDPEAFEIISPPRSSLIGIFYKAAISLTERRKKPRTRIAGKGRLKRLVTNIKASTKSLVIKLAKSRNPLAFVLTLASLAVAIPIAVFLGGALIAVGFSVRLFRRLRLGARLGAAKKRLNRDGYVARATHTLYRLMCDIEAESVSQAANKYRHVKAWYAPAAFWPEFNQIKAPRLMCVPDAVPIHFSVAFATEEPSPDRRLQDFRRIQDAIEGGDKFVTYSQDVKERTLVHHFHVDPSRVTVVRHGANRLEHLIKVSGFVDNEEATDILSAMHLWTALAKAVNNTKAVWYTSRDTGFLFYASQIRPNKNVMTLLKAYHFLRRTKNLPYKLLMTGEWRESADVKSFMDEMNLHEDVLFVRGLSEKELAACYRLATLAVNPSLAEGGMPFTFTESLSVGTPVVMADIAVSREIIDDAAVADRTFFDGFDYKDVARVIREALDDVDGLRALQREFYDSKLSSRSWRQVVGEYIDALESCASSAGAK</sequence>
<dbReference type="Proteomes" id="UP000308828">
    <property type="component" value="Unassembled WGS sequence"/>
</dbReference>
<organism evidence="4 5">
    <name type="scientific">Peteryoungia ipomoeae</name>
    <dbReference type="NCBI Taxonomy" id="1210932"/>
    <lineage>
        <taxon>Bacteria</taxon>
        <taxon>Pseudomonadati</taxon>
        <taxon>Pseudomonadota</taxon>
        <taxon>Alphaproteobacteria</taxon>
        <taxon>Hyphomicrobiales</taxon>
        <taxon>Rhizobiaceae</taxon>
        <taxon>Peteryoungia</taxon>
    </lineage>
</organism>
<feature type="transmembrane region" description="Helical" evidence="2">
    <location>
        <begin position="131"/>
        <end position="159"/>
    </location>
</feature>
<dbReference type="PANTHER" id="PTHR46401:SF2">
    <property type="entry name" value="GLYCOSYLTRANSFERASE WBBK-RELATED"/>
    <property type="match status" value="1"/>
</dbReference>
<protein>
    <submittedName>
        <fullName evidence="4">Glycosyltransferase family 4 protein</fullName>
    </submittedName>
</protein>
<dbReference type="Pfam" id="PF00534">
    <property type="entry name" value="Glycos_transf_1"/>
    <property type="match status" value="1"/>
</dbReference>
<keyword evidence="2" id="KW-0812">Transmembrane</keyword>
<dbReference type="RefSeq" id="WP_136598512.1">
    <property type="nucleotide sequence ID" value="NZ_STGV01000003.1"/>
</dbReference>
<feature type="domain" description="Glycosyl transferase family 1" evidence="3">
    <location>
        <begin position="355"/>
        <end position="503"/>
    </location>
</feature>
<proteinExistence type="predicted"/>
<evidence type="ECO:0000259" key="3">
    <source>
        <dbReference type="Pfam" id="PF00534"/>
    </source>
</evidence>